<reference evidence="9" key="2">
    <citation type="submission" date="2020-09" db="EMBL/GenBank/DDBJ databases">
        <authorList>
            <person name="Sun Q."/>
            <person name="Zhou Y."/>
        </authorList>
    </citation>
    <scope>NUCLEOTIDE SEQUENCE</scope>
    <source>
        <strain evidence="9">CGMCC 4.7272</strain>
    </source>
</reference>
<dbReference type="Pfam" id="PF04226">
    <property type="entry name" value="Transgly_assoc"/>
    <property type="match status" value="1"/>
</dbReference>
<evidence type="ECO:0000256" key="5">
    <source>
        <dbReference type="ARBA" id="ARBA00022989"/>
    </source>
</evidence>
<gene>
    <name evidence="9" type="ORF">GCM10012282_28970</name>
</gene>
<protein>
    <submittedName>
        <fullName evidence="9">Uncharacterized protein</fullName>
    </submittedName>
</protein>
<evidence type="ECO:0000313" key="10">
    <source>
        <dbReference type="Proteomes" id="UP000625682"/>
    </source>
</evidence>
<keyword evidence="6 8" id="KW-0472">Membrane</keyword>
<feature type="region of interest" description="Disordered" evidence="7">
    <location>
        <begin position="23"/>
        <end position="49"/>
    </location>
</feature>
<dbReference type="PANTHER" id="PTHR33884">
    <property type="entry name" value="UPF0410 PROTEIN YMGE"/>
    <property type="match status" value="1"/>
</dbReference>
<dbReference type="GO" id="GO:0005886">
    <property type="term" value="C:plasma membrane"/>
    <property type="evidence" value="ECO:0007669"/>
    <property type="project" value="UniProtKB-SubCell"/>
</dbReference>
<keyword evidence="10" id="KW-1185">Reference proteome</keyword>
<comment type="caution">
    <text evidence="9">The sequence shown here is derived from an EMBL/GenBank/DDBJ whole genome shotgun (WGS) entry which is preliminary data.</text>
</comment>
<evidence type="ECO:0000313" key="9">
    <source>
        <dbReference type="EMBL" id="GGJ30609.1"/>
    </source>
</evidence>
<feature type="transmembrane region" description="Helical" evidence="8">
    <location>
        <begin position="86"/>
        <end position="103"/>
    </location>
</feature>
<organism evidence="9 10">
    <name type="scientific">Streptomyces lacrimifluminis</name>
    <dbReference type="NCBI Taxonomy" id="1500077"/>
    <lineage>
        <taxon>Bacteria</taxon>
        <taxon>Bacillati</taxon>
        <taxon>Actinomycetota</taxon>
        <taxon>Actinomycetes</taxon>
        <taxon>Kitasatosporales</taxon>
        <taxon>Streptomycetaceae</taxon>
        <taxon>Streptomyces</taxon>
    </lineage>
</organism>
<dbReference type="EMBL" id="BMMU01000008">
    <property type="protein sequence ID" value="GGJ30609.1"/>
    <property type="molecule type" value="Genomic_DNA"/>
</dbReference>
<keyword evidence="3" id="KW-1003">Cell membrane</keyword>
<evidence type="ECO:0000256" key="2">
    <source>
        <dbReference type="ARBA" id="ARBA00011006"/>
    </source>
</evidence>
<keyword evidence="4 8" id="KW-0812">Transmembrane</keyword>
<name>A0A917KXC9_9ACTN</name>
<accession>A0A917KXC9</accession>
<keyword evidence="5 8" id="KW-1133">Transmembrane helix</keyword>
<evidence type="ECO:0000256" key="1">
    <source>
        <dbReference type="ARBA" id="ARBA00004651"/>
    </source>
</evidence>
<dbReference type="AlphaFoldDB" id="A0A917KXC9"/>
<comment type="similarity">
    <text evidence="2">Belongs to the UPF0410 family.</text>
</comment>
<dbReference type="InterPro" id="IPR007341">
    <property type="entry name" value="Transgly_assoc"/>
</dbReference>
<feature type="transmembrane region" description="Helical" evidence="8">
    <location>
        <begin position="61"/>
        <end position="79"/>
    </location>
</feature>
<dbReference type="PANTHER" id="PTHR33884:SF3">
    <property type="entry name" value="UPF0410 PROTEIN YMGE"/>
    <property type="match status" value="1"/>
</dbReference>
<proteinExistence type="inferred from homology"/>
<reference evidence="9" key="1">
    <citation type="journal article" date="2014" name="Int. J. Syst. Evol. Microbiol.">
        <title>Complete genome sequence of Corynebacterium casei LMG S-19264T (=DSM 44701T), isolated from a smear-ripened cheese.</title>
        <authorList>
            <consortium name="US DOE Joint Genome Institute (JGI-PGF)"/>
            <person name="Walter F."/>
            <person name="Albersmeier A."/>
            <person name="Kalinowski J."/>
            <person name="Ruckert C."/>
        </authorList>
    </citation>
    <scope>NUCLEOTIDE SEQUENCE</scope>
    <source>
        <strain evidence="9">CGMCC 4.7272</strain>
    </source>
</reference>
<evidence type="ECO:0000256" key="7">
    <source>
        <dbReference type="SAM" id="MobiDB-lite"/>
    </source>
</evidence>
<evidence type="ECO:0000256" key="4">
    <source>
        <dbReference type="ARBA" id="ARBA00022692"/>
    </source>
</evidence>
<comment type="subcellular location">
    <subcellularLocation>
        <location evidence="1">Cell membrane</location>
        <topology evidence="1">Multi-pass membrane protein</topology>
    </subcellularLocation>
</comment>
<evidence type="ECO:0000256" key="6">
    <source>
        <dbReference type="ARBA" id="ARBA00023136"/>
    </source>
</evidence>
<sequence>MRRTLLTGATAGHRVDVVYSNATRTTRQPERADTARPTTSQVTAPGQFEHSTEGQVQDMSIIGWIILGLLAGAIAKFLLPGRDPGGLIGTTVIGVAGAFLGGWISTRFLDHPVSKQFYDGTTWAAAIGGSLVLLIAYRILFGNSRD</sequence>
<evidence type="ECO:0000256" key="3">
    <source>
        <dbReference type="ARBA" id="ARBA00022475"/>
    </source>
</evidence>
<dbReference type="Proteomes" id="UP000625682">
    <property type="component" value="Unassembled WGS sequence"/>
</dbReference>
<feature type="transmembrane region" description="Helical" evidence="8">
    <location>
        <begin position="123"/>
        <end position="141"/>
    </location>
</feature>
<evidence type="ECO:0000256" key="8">
    <source>
        <dbReference type="SAM" id="Phobius"/>
    </source>
</evidence>